<evidence type="ECO:0000313" key="2">
    <source>
        <dbReference type="EnsemblPlants" id="PNT68223"/>
    </source>
</evidence>
<organism evidence="1">
    <name type="scientific">Brachypodium distachyon</name>
    <name type="common">Purple false brome</name>
    <name type="synonym">Trachynia distachya</name>
    <dbReference type="NCBI Taxonomy" id="15368"/>
    <lineage>
        <taxon>Eukaryota</taxon>
        <taxon>Viridiplantae</taxon>
        <taxon>Streptophyta</taxon>
        <taxon>Embryophyta</taxon>
        <taxon>Tracheophyta</taxon>
        <taxon>Spermatophyta</taxon>
        <taxon>Magnoliopsida</taxon>
        <taxon>Liliopsida</taxon>
        <taxon>Poales</taxon>
        <taxon>Poaceae</taxon>
        <taxon>BOP clade</taxon>
        <taxon>Pooideae</taxon>
        <taxon>Stipodae</taxon>
        <taxon>Brachypodieae</taxon>
        <taxon>Brachypodium</taxon>
    </lineage>
</organism>
<sequence length="228" mass="26048">MASHLLVLQQPHALVGRQWEKHPYTARDPSTVQSALLRQCYPEPIGPDDDKKPVLSWDDYKRPPSEGARTATSKVVENFWWRFKVDPSNQEAADDALDENLARKVRQMLHEEKAAAIKRLKKGQLPRELTEVDEEGNRWPTKEALISAKPRDFGTTVGRELLCEHWTSAAFRKKSFTNQRNRLAHGDTKLKTGTDPGIAGAWLHTHNMHRGTDQEDICSERTAKHWVS</sequence>
<dbReference type="PANTHER" id="PTHR33157">
    <property type="entry name" value="AUTONOMOUS TRANSPOSABLE ELEMENT EN-1 MOSAIC PROTEIN-RELATED"/>
    <property type="match status" value="1"/>
</dbReference>
<dbReference type="InterPro" id="IPR039266">
    <property type="entry name" value="EN-1/SPM"/>
</dbReference>
<accession>A0A2K2D1U2</accession>
<dbReference type="Proteomes" id="UP000008810">
    <property type="component" value="Chromosome 3"/>
</dbReference>
<dbReference type="PANTHER" id="PTHR33157:SF8">
    <property type="entry name" value="OS11G0485000 PROTEIN"/>
    <property type="match status" value="1"/>
</dbReference>
<protein>
    <submittedName>
        <fullName evidence="1 2">Uncharacterized protein</fullName>
    </submittedName>
</protein>
<gene>
    <name evidence="1" type="ORF">BRADI_3g37380v3</name>
</gene>
<proteinExistence type="predicted"/>
<dbReference type="OrthoDB" id="683911at2759"/>
<dbReference type="AlphaFoldDB" id="A0A2K2D1U2"/>
<keyword evidence="3" id="KW-1185">Reference proteome</keyword>
<dbReference type="EnsemblPlants" id="PNT68223">
    <property type="protein sequence ID" value="PNT68223"/>
    <property type="gene ID" value="BRADI_3g37380v3"/>
</dbReference>
<dbReference type="Gramene" id="PNT68223">
    <property type="protein sequence ID" value="PNT68223"/>
    <property type="gene ID" value="BRADI_3g37380v3"/>
</dbReference>
<name>A0A2K2D1U2_BRADI</name>
<evidence type="ECO:0000313" key="1">
    <source>
        <dbReference type="EMBL" id="PNT68223.1"/>
    </source>
</evidence>
<reference evidence="1 2" key="1">
    <citation type="journal article" date="2010" name="Nature">
        <title>Genome sequencing and analysis of the model grass Brachypodium distachyon.</title>
        <authorList>
            <consortium name="International Brachypodium Initiative"/>
        </authorList>
    </citation>
    <scope>NUCLEOTIDE SEQUENCE [LARGE SCALE GENOMIC DNA]</scope>
    <source>
        <strain evidence="1 2">Bd21</strain>
    </source>
</reference>
<dbReference type="EMBL" id="CM000882">
    <property type="protein sequence ID" value="PNT68223.1"/>
    <property type="molecule type" value="Genomic_DNA"/>
</dbReference>
<dbReference type="InParanoid" id="A0A2K2D1U2"/>
<evidence type="ECO:0000313" key="3">
    <source>
        <dbReference type="Proteomes" id="UP000008810"/>
    </source>
</evidence>
<dbReference type="FunCoup" id="A0A2K2D1U2">
    <property type="interactions" value="5"/>
</dbReference>
<reference evidence="2" key="3">
    <citation type="submission" date="2018-08" db="UniProtKB">
        <authorList>
            <consortium name="EnsemblPlants"/>
        </authorList>
    </citation>
    <scope>IDENTIFICATION</scope>
    <source>
        <strain evidence="2">cv. Bd21</strain>
    </source>
</reference>
<reference evidence="1" key="2">
    <citation type="submission" date="2017-06" db="EMBL/GenBank/DDBJ databases">
        <title>WGS assembly of Brachypodium distachyon.</title>
        <authorList>
            <consortium name="The International Brachypodium Initiative"/>
            <person name="Lucas S."/>
            <person name="Harmon-Smith M."/>
            <person name="Lail K."/>
            <person name="Tice H."/>
            <person name="Grimwood J."/>
            <person name="Bruce D."/>
            <person name="Barry K."/>
            <person name="Shu S."/>
            <person name="Lindquist E."/>
            <person name="Wang M."/>
            <person name="Pitluck S."/>
            <person name="Vogel J.P."/>
            <person name="Garvin D.F."/>
            <person name="Mockler T.C."/>
            <person name="Schmutz J."/>
            <person name="Rokhsar D."/>
            <person name="Bevan M.W."/>
        </authorList>
    </citation>
    <scope>NUCLEOTIDE SEQUENCE</scope>
    <source>
        <strain evidence="1">Bd21</strain>
    </source>
</reference>
<dbReference type="GO" id="GO:0032196">
    <property type="term" value="P:transposition"/>
    <property type="evidence" value="ECO:0007669"/>
    <property type="project" value="InterPro"/>
</dbReference>